<dbReference type="Proteomes" id="UP001201020">
    <property type="component" value="Chromosome"/>
</dbReference>
<organism evidence="1">
    <name type="scientific">Candidatus Heimdallarchaeum aukensis</name>
    <dbReference type="NCBI Taxonomy" id="2876573"/>
    <lineage>
        <taxon>Archaea</taxon>
        <taxon>Promethearchaeati</taxon>
        <taxon>Candidatus Heimdallarchaeota</taxon>
        <taxon>Candidatus Heimdallarchaeia (ex Rinke et al. 2021) (nom. nud.)</taxon>
        <taxon>Candidatus Heimdallarchaeales</taxon>
        <taxon>Candidatus Heimdallarchaeaceae</taxon>
        <taxon>Candidatus Heimdallarchaeum</taxon>
    </lineage>
</organism>
<dbReference type="AlphaFoldDB" id="A0A9Y1BPQ1"/>
<protein>
    <submittedName>
        <fullName evidence="1">Uncharacterized protein</fullName>
    </submittedName>
</protein>
<proteinExistence type="predicted"/>
<dbReference type="EMBL" id="CP084166">
    <property type="protein sequence ID" value="UJG42079.1"/>
    <property type="molecule type" value="Genomic_DNA"/>
</dbReference>
<evidence type="ECO:0000313" key="1">
    <source>
        <dbReference type="EMBL" id="UJG42079.1"/>
    </source>
</evidence>
<sequence length="63" mass="7379">MEEWFNTPNIMVLVKKFRLFRESLHRVVAERGGIPEIIVVDETEIKTSQGSIYLWFALDPSLQ</sequence>
<accession>A0A9Y1BPQ1</accession>
<reference evidence="1" key="1">
    <citation type="journal article" date="2022" name="Nat. Microbiol.">
        <title>Unique mobile elements and scalable gene flow at the prokaryote-eukaryote boundary revealed by circularized Asgard archaea genomes.</title>
        <authorList>
            <person name="Wu F."/>
            <person name="Speth D.R."/>
            <person name="Philosof A."/>
            <person name="Cremiere A."/>
            <person name="Narayanan A."/>
            <person name="Barco R.A."/>
            <person name="Connon S.A."/>
            <person name="Amend J.P."/>
            <person name="Antoshechkin I.A."/>
            <person name="Orphan V.J."/>
        </authorList>
    </citation>
    <scope>NUCLEOTIDE SEQUENCE</scope>
    <source>
        <strain evidence="1">PM71</strain>
    </source>
</reference>
<name>A0A9Y1BPQ1_9ARCH</name>
<gene>
    <name evidence="1" type="ORF">K9W45_06355</name>
</gene>